<dbReference type="KEGG" id="shl:Shal_3350"/>
<keyword evidence="5 8" id="KW-0812">Transmembrane</keyword>
<dbReference type="PANTHER" id="PTHR30462">
    <property type="entry name" value="INTERMEMBRANE TRANSPORT PROTEIN PQIB-RELATED"/>
    <property type="match status" value="1"/>
</dbReference>
<dbReference type="RefSeq" id="WP_012278416.1">
    <property type="nucleotide sequence ID" value="NC_010334.1"/>
</dbReference>
<dbReference type="HOGENOM" id="CLU_041903_0_1_6"/>
<dbReference type="STRING" id="458817.Shal_3350"/>
<evidence type="ECO:0000313" key="10">
    <source>
        <dbReference type="Proteomes" id="UP000001317"/>
    </source>
</evidence>
<feature type="transmembrane region" description="Helical" evidence="8">
    <location>
        <begin position="178"/>
        <end position="197"/>
    </location>
</feature>
<keyword evidence="6 8" id="KW-1133">Transmembrane helix</keyword>
<dbReference type="OrthoDB" id="9800207at2"/>
<feature type="transmembrane region" description="Helical" evidence="8">
    <location>
        <begin position="369"/>
        <end position="392"/>
    </location>
</feature>
<evidence type="ECO:0000256" key="3">
    <source>
        <dbReference type="ARBA" id="ARBA00022475"/>
    </source>
</evidence>
<evidence type="ECO:0000313" key="9">
    <source>
        <dbReference type="EMBL" id="ABZ77896.1"/>
    </source>
</evidence>
<keyword evidence="4" id="KW-0997">Cell inner membrane</keyword>
<dbReference type="Proteomes" id="UP000001317">
    <property type="component" value="Chromosome"/>
</dbReference>
<evidence type="ECO:0000256" key="8">
    <source>
        <dbReference type="SAM" id="Phobius"/>
    </source>
</evidence>
<comment type="subcellular location">
    <subcellularLocation>
        <location evidence="1">Cell inner membrane</location>
        <topology evidence="1">Multi-pass membrane protein</topology>
    </subcellularLocation>
</comment>
<keyword evidence="10" id="KW-1185">Reference proteome</keyword>
<dbReference type="NCBIfam" id="TIGR00155">
    <property type="entry name" value="pqiA_fam"/>
    <property type="match status" value="1"/>
</dbReference>
<feature type="transmembrane region" description="Helical" evidence="8">
    <location>
        <begin position="248"/>
        <end position="268"/>
    </location>
</feature>
<evidence type="ECO:0000256" key="4">
    <source>
        <dbReference type="ARBA" id="ARBA00022519"/>
    </source>
</evidence>
<evidence type="ECO:0000256" key="2">
    <source>
        <dbReference type="ARBA" id="ARBA00007555"/>
    </source>
</evidence>
<protein>
    <submittedName>
        <fullName evidence="9">Integral membrane protein, PqiA family</fullName>
    </submittedName>
</protein>
<dbReference type="Pfam" id="PF04403">
    <property type="entry name" value="PqiA"/>
    <property type="match status" value="2"/>
</dbReference>
<evidence type="ECO:0000256" key="5">
    <source>
        <dbReference type="ARBA" id="ARBA00022692"/>
    </source>
</evidence>
<evidence type="ECO:0000256" key="1">
    <source>
        <dbReference type="ARBA" id="ARBA00004429"/>
    </source>
</evidence>
<accession>B0TRY4</accession>
<organism evidence="9 10">
    <name type="scientific">Shewanella halifaxensis (strain HAW-EB4)</name>
    <dbReference type="NCBI Taxonomy" id="458817"/>
    <lineage>
        <taxon>Bacteria</taxon>
        <taxon>Pseudomonadati</taxon>
        <taxon>Pseudomonadota</taxon>
        <taxon>Gammaproteobacteria</taxon>
        <taxon>Alteromonadales</taxon>
        <taxon>Shewanellaceae</taxon>
        <taxon>Shewanella</taxon>
    </lineage>
</organism>
<evidence type="ECO:0000256" key="7">
    <source>
        <dbReference type="ARBA" id="ARBA00023136"/>
    </source>
</evidence>
<feature type="transmembrane region" description="Helical" evidence="8">
    <location>
        <begin position="296"/>
        <end position="322"/>
    </location>
</feature>
<feature type="transmembrane region" description="Helical" evidence="8">
    <location>
        <begin position="99"/>
        <end position="127"/>
    </location>
</feature>
<keyword evidence="7 8" id="KW-0472">Membrane</keyword>
<name>B0TRY4_SHEHH</name>
<feature type="transmembrane region" description="Helical" evidence="8">
    <location>
        <begin position="55"/>
        <end position="79"/>
    </location>
</feature>
<feature type="transmembrane region" description="Helical" evidence="8">
    <location>
        <begin position="343"/>
        <end position="363"/>
    </location>
</feature>
<dbReference type="InterPro" id="IPR051800">
    <property type="entry name" value="PqiA-PqiB_transport"/>
</dbReference>
<dbReference type="InterPro" id="IPR007498">
    <property type="entry name" value="PqiA-like"/>
</dbReference>
<gene>
    <name evidence="9" type="ordered locus">Shal_3350</name>
</gene>
<dbReference type="AlphaFoldDB" id="B0TRY4"/>
<dbReference type="eggNOG" id="COG2995">
    <property type="taxonomic scope" value="Bacteria"/>
</dbReference>
<evidence type="ECO:0000256" key="6">
    <source>
        <dbReference type="ARBA" id="ARBA00022989"/>
    </source>
</evidence>
<dbReference type="InterPro" id="IPR005219">
    <property type="entry name" value="PqiA-like_proteobact"/>
</dbReference>
<feature type="transmembrane region" description="Helical" evidence="8">
    <location>
        <begin position="148"/>
        <end position="172"/>
    </location>
</feature>
<comment type="similarity">
    <text evidence="2">Belongs to the PqiA family.</text>
</comment>
<dbReference type="EMBL" id="CP000931">
    <property type="protein sequence ID" value="ABZ77896.1"/>
    <property type="molecule type" value="Genomic_DNA"/>
</dbReference>
<keyword evidence="3" id="KW-1003">Cell membrane</keyword>
<dbReference type="GO" id="GO:0005886">
    <property type="term" value="C:plasma membrane"/>
    <property type="evidence" value="ECO:0007669"/>
    <property type="project" value="UniProtKB-SubCell"/>
</dbReference>
<dbReference type="PANTHER" id="PTHR30462:SF3">
    <property type="entry name" value="INTERMEMBRANE TRANSPORT PROTEIN PQIA"/>
    <property type="match status" value="1"/>
</dbReference>
<reference evidence="9" key="1">
    <citation type="submission" date="2008-01" db="EMBL/GenBank/DDBJ databases">
        <title>Complete sequence of Shewanella halifaxensis HAW-EB4.</title>
        <authorList>
            <consortium name="US DOE Joint Genome Institute"/>
            <person name="Copeland A."/>
            <person name="Lucas S."/>
            <person name="Lapidus A."/>
            <person name="Glavina del Rio T."/>
            <person name="Dalin E."/>
            <person name="Tice H."/>
            <person name="Bruce D."/>
            <person name="Goodwin L."/>
            <person name="Pitluck S."/>
            <person name="Sims D."/>
            <person name="Brettin T."/>
            <person name="Detter J.C."/>
            <person name="Han C."/>
            <person name="Kuske C.R."/>
            <person name="Schmutz J."/>
            <person name="Larimer F."/>
            <person name="Land M."/>
            <person name="Hauser L."/>
            <person name="Kyrpides N."/>
            <person name="Kim E."/>
            <person name="Zhao J.-S."/>
            <person name="Richardson P."/>
        </authorList>
    </citation>
    <scope>NUCLEOTIDE SEQUENCE [LARGE SCALE GENOMIC DNA]</scope>
    <source>
        <strain evidence="9">HAW-EB4</strain>
    </source>
</reference>
<proteinExistence type="inferred from homology"/>
<sequence length="401" mass="44902">MVINNHENNSLDKADVCNECDLTLLIPKLAVNQKALCPRCGYLLTARRSNCLDRILAFAISALIFLILSFQFEFISFEYNGLGDSIKLLDSVRILIDNGYAWLAIIEVASVFVIPGFILISVIYLVFFLRQGRYPPKGLGLTSVIFKLIPWNMVEIFLIGTLVSFVKIISIAEIGLGTSYFSFILFSISMTAALLHLDKRAFYQALTVRRTEQQRVRVPVSEPAEPKLIPQVTSSDKRRANSLSIQKTWALIITAILLYIPANILPIMNTQFLGQNEPNTIIGGVLLLWQEKSYPIAMVVFIASIMVPITKIATLIWLNYSVQIHSGQLSHQRILLYRAAEFIGRWSMVDIFVVITLTSLVQLGNTMSIIPGPASLAFSAVVIITMLAAMSFEPKLIYNEY</sequence>